<reference evidence="5" key="1">
    <citation type="submission" date="2021-02" db="EMBL/GenBank/DDBJ databases">
        <authorList>
            <person name="Nowell W R."/>
        </authorList>
    </citation>
    <scope>NUCLEOTIDE SEQUENCE</scope>
</reference>
<dbReference type="Pfam" id="PF03732">
    <property type="entry name" value="Retrotrans_gag"/>
    <property type="match status" value="1"/>
</dbReference>
<dbReference type="PANTHER" id="PTHR33223">
    <property type="entry name" value="CCHC-TYPE DOMAIN-CONTAINING PROTEIN"/>
    <property type="match status" value="1"/>
</dbReference>
<dbReference type="SUPFAM" id="SSF57756">
    <property type="entry name" value="Retrovirus zinc finger-like domains"/>
    <property type="match status" value="1"/>
</dbReference>
<proteinExistence type="predicted"/>
<name>A0A819EDU6_9BILA</name>
<dbReference type="PANTHER" id="PTHR33223:SF6">
    <property type="entry name" value="CCHC-TYPE DOMAIN-CONTAINING PROTEIN"/>
    <property type="match status" value="1"/>
</dbReference>
<feature type="compositionally biased region" description="Low complexity" evidence="2">
    <location>
        <begin position="382"/>
        <end position="395"/>
    </location>
</feature>
<gene>
    <name evidence="4" type="ORF">JYZ213_LOCUS2200</name>
    <name evidence="5" type="ORF">OKA104_LOCUS21358</name>
    <name evidence="6" type="ORF">OXD698_LOCUS34865</name>
</gene>
<feature type="region of interest" description="Disordered" evidence="2">
    <location>
        <begin position="1"/>
        <end position="23"/>
    </location>
</feature>
<evidence type="ECO:0000313" key="4">
    <source>
        <dbReference type="EMBL" id="CAF0746326.1"/>
    </source>
</evidence>
<evidence type="ECO:0000313" key="7">
    <source>
        <dbReference type="Proteomes" id="UP000663881"/>
    </source>
</evidence>
<comment type="caution">
    <text evidence="5">The sequence shown here is derived from an EMBL/GenBank/DDBJ whole genome shotgun (WGS) entry which is preliminary data.</text>
</comment>
<dbReference type="Gene3D" id="4.10.60.10">
    <property type="entry name" value="Zinc finger, CCHC-type"/>
    <property type="match status" value="1"/>
</dbReference>
<dbReference type="GO" id="GO:0003676">
    <property type="term" value="F:nucleic acid binding"/>
    <property type="evidence" value="ECO:0007669"/>
    <property type="project" value="InterPro"/>
</dbReference>
<dbReference type="InterPro" id="IPR036875">
    <property type="entry name" value="Znf_CCHC_sf"/>
</dbReference>
<dbReference type="Proteomes" id="UP000663844">
    <property type="component" value="Unassembled WGS sequence"/>
</dbReference>
<dbReference type="EMBL" id="CAJOAY010001481">
    <property type="protein sequence ID" value="CAF3848541.1"/>
    <property type="molecule type" value="Genomic_DNA"/>
</dbReference>
<sequence length="456" mass="53549">MNTKESNTTNVQHHQQDTLISDEDSQLLETANGCSMGSNEQVMTKIQLSNANCLEKMELKNEQGGIEEQLNKPLWDYYQQKEEIIWKFSGIKGENAGKWLDRIFDVIEKQELTPSEQRDVATAQLTNNALLWYRMNRLDMPDMQSFVQQFMMTYGSPQITTEKVYTIMKDGQEIIQNRNIESKHKPESPLQVLQSARNEKVKLFPNFSGTENSLNWLKMLQQIGKALKLNDQQTYELATIKLSGPAQEWFYHQDDEIEDWSVFKEVFLQAFPAPIQPANIDYLAQLIGRKQGEMEPVGKFVQDINRLFLKLDHKIKEEDKLQYLRRGLRPQLQHHALAITSVHDFLTIMQRHEQIEKEKLSKYQSSASSNYNRTYQSTYNHSNRNYYNDQQNRNSTTNQAFDYHSQHQAYAPTTQRSENDNRVCYQCHKPGHVQWNCPDNNTQQQNQEQHFQERSH</sequence>
<dbReference type="Proteomes" id="UP000663845">
    <property type="component" value="Unassembled WGS sequence"/>
</dbReference>
<organism evidence="5 7">
    <name type="scientific">Adineta steineri</name>
    <dbReference type="NCBI Taxonomy" id="433720"/>
    <lineage>
        <taxon>Eukaryota</taxon>
        <taxon>Metazoa</taxon>
        <taxon>Spiralia</taxon>
        <taxon>Gnathifera</taxon>
        <taxon>Rotifera</taxon>
        <taxon>Eurotatoria</taxon>
        <taxon>Bdelloidea</taxon>
        <taxon>Adinetida</taxon>
        <taxon>Adinetidae</taxon>
        <taxon>Adineta</taxon>
    </lineage>
</organism>
<keyword evidence="1" id="KW-0479">Metal-binding</keyword>
<dbReference type="InterPro" id="IPR001878">
    <property type="entry name" value="Znf_CCHC"/>
</dbReference>
<feature type="compositionally biased region" description="Polar residues" evidence="2">
    <location>
        <begin position="1"/>
        <end position="19"/>
    </location>
</feature>
<dbReference type="EMBL" id="CAJOAZ010005185">
    <property type="protein sequence ID" value="CAF4090654.1"/>
    <property type="molecule type" value="Genomic_DNA"/>
</dbReference>
<evidence type="ECO:0000259" key="3">
    <source>
        <dbReference type="PROSITE" id="PS50158"/>
    </source>
</evidence>
<accession>A0A819EDU6</accession>
<evidence type="ECO:0000256" key="2">
    <source>
        <dbReference type="SAM" id="MobiDB-lite"/>
    </source>
</evidence>
<evidence type="ECO:0000313" key="5">
    <source>
        <dbReference type="EMBL" id="CAF3848541.1"/>
    </source>
</evidence>
<feature type="domain" description="CCHC-type" evidence="3">
    <location>
        <begin position="424"/>
        <end position="439"/>
    </location>
</feature>
<feature type="region of interest" description="Disordered" evidence="2">
    <location>
        <begin position="359"/>
        <end position="395"/>
    </location>
</feature>
<keyword evidence="1" id="KW-0863">Zinc-finger</keyword>
<dbReference type="EMBL" id="CAJNOG010000011">
    <property type="protein sequence ID" value="CAF0746326.1"/>
    <property type="molecule type" value="Genomic_DNA"/>
</dbReference>
<protein>
    <recommendedName>
        <fullName evidence="3">CCHC-type domain-containing protein</fullName>
    </recommendedName>
</protein>
<dbReference type="Proteomes" id="UP000663881">
    <property type="component" value="Unassembled WGS sequence"/>
</dbReference>
<evidence type="ECO:0000256" key="1">
    <source>
        <dbReference type="PROSITE-ProRule" id="PRU00047"/>
    </source>
</evidence>
<dbReference type="PROSITE" id="PS50158">
    <property type="entry name" value="ZF_CCHC"/>
    <property type="match status" value="1"/>
</dbReference>
<dbReference type="InterPro" id="IPR005162">
    <property type="entry name" value="Retrotrans_gag_dom"/>
</dbReference>
<dbReference type="AlphaFoldDB" id="A0A819EDU6"/>
<evidence type="ECO:0000313" key="6">
    <source>
        <dbReference type="EMBL" id="CAF4090654.1"/>
    </source>
</evidence>
<dbReference type="SMART" id="SM00343">
    <property type="entry name" value="ZnF_C2HC"/>
    <property type="match status" value="1"/>
</dbReference>
<feature type="compositionally biased region" description="Polar residues" evidence="2">
    <location>
        <begin position="362"/>
        <end position="381"/>
    </location>
</feature>
<keyword evidence="1" id="KW-0862">Zinc</keyword>
<dbReference type="GO" id="GO:0008270">
    <property type="term" value="F:zinc ion binding"/>
    <property type="evidence" value="ECO:0007669"/>
    <property type="project" value="UniProtKB-KW"/>
</dbReference>